<dbReference type="Pfam" id="PF01458">
    <property type="entry name" value="SUFBD_core"/>
    <property type="match status" value="1"/>
</dbReference>
<keyword evidence="5" id="KW-1185">Reference proteome</keyword>
<dbReference type="PANTHER" id="PTHR43575">
    <property type="entry name" value="PROTEIN ABCI7, CHLOROPLASTIC"/>
    <property type="match status" value="1"/>
</dbReference>
<dbReference type="NCBIfam" id="TIGR01981">
    <property type="entry name" value="sufD"/>
    <property type="match status" value="1"/>
</dbReference>
<organism evidence="4 5">
    <name type="scientific">Catenulispora pinistramenti</name>
    <dbReference type="NCBI Taxonomy" id="2705254"/>
    <lineage>
        <taxon>Bacteria</taxon>
        <taxon>Bacillati</taxon>
        <taxon>Actinomycetota</taxon>
        <taxon>Actinomycetes</taxon>
        <taxon>Catenulisporales</taxon>
        <taxon>Catenulisporaceae</taxon>
        <taxon>Catenulispora</taxon>
    </lineage>
</organism>
<evidence type="ECO:0000259" key="3">
    <source>
        <dbReference type="Pfam" id="PF01458"/>
    </source>
</evidence>
<reference evidence="4 5" key="1">
    <citation type="submission" date="2020-02" db="EMBL/GenBank/DDBJ databases">
        <title>Acidophilic actinobacteria isolated from forest soil.</title>
        <authorList>
            <person name="Golinska P."/>
        </authorList>
    </citation>
    <scope>NUCLEOTIDE SEQUENCE [LARGE SCALE GENOMIC DNA]</scope>
    <source>
        <strain evidence="4 5">NL8</strain>
    </source>
</reference>
<protein>
    <submittedName>
        <fullName evidence="4">Fe-S cluster assembly protein SufD</fullName>
    </submittedName>
</protein>
<accession>A0ABS5KYG2</accession>
<gene>
    <name evidence="4" type="primary">sufD</name>
    <name evidence="4" type="ORF">KGQ19_29480</name>
</gene>
<feature type="domain" description="SUF system FeS cluster assembly SufBD core" evidence="3">
    <location>
        <begin position="150"/>
        <end position="377"/>
    </location>
</feature>
<sequence length="412" mass="43834">MSDPQNQVGSKTAAAVTVNEPGAGNRLAGPGTGRAVSQPTDARVERHASFDPADFPALTGREEDWRFTPLKRLRGLHESPAADGKVAVEITAAEPVVVETVGRDDARLGKAGIPVDRTSALAWAGFTEATVITVPAEAEVAEPVRVSLTGTGGTVFGNVLVDVKPFAKAVVVLDYQGSATYSENVQFLVGDSADLTVIALQEWADDAVHLSQQQAKLGRDARFQSINVTFGGDLVRLTPRVVYTGPGGDAELLGVYFADAGQHLESRLLVDHSATHCKSRVTYKGALQGQDAHTVWVGDVLIRAEAEQTDTYELNRNLVLTDGARADSVPNLEIETGEIVGAGHASATGRFDDEQLFYLQARGIREDEARRLVVRGFFADVIGRIGIPDVQERLMTKVEEELAGAVTAGAAV</sequence>
<dbReference type="SUPFAM" id="SSF101960">
    <property type="entry name" value="Stabilizer of iron transporter SufD"/>
    <property type="match status" value="1"/>
</dbReference>
<dbReference type="RefSeq" id="WP_212014884.1">
    <property type="nucleotide sequence ID" value="NZ_JAAFYZ010000123.1"/>
</dbReference>
<proteinExistence type="inferred from homology"/>
<evidence type="ECO:0000313" key="5">
    <source>
        <dbReference type="Proteomes" id="UP000730482"/>
    </source>
</evidence>
<feature type="region of interest" description="Disordered" evidence="2">
    <location>
        <begin position="1"/>
        <end position="57"/>
    </location>
</feature>
<dbReference type="Proteomes" id="UP000730482">
    <property type="component" value="Unassembled WGS sequence"/>
</dbReference>
<name>A0ABS5KYG2_9ACTN</name>
<dbReference type="InterPro" id="IPR055346">
    <property type="entry name" value="Fe-S_cluster_assembly_SufBD"/>
</dbReference>
<dbReference type="PANTHER" id="PTHR43575:SF1">
    <property type="entry name" value="PROTEIN ABCI7, CHLOROPLASTIC"/>
    <property type="match status" value="1"/>
</dbReference>
<evidence type="ECO:0000256" key="2">
    <source>
        <dbReference type="SAM" id="MobiDB-lite"/>
    </source>
</evidence>
<feature type="compositionally biased region" description="Polar residues" evidence="2">
    <location>
        <begin position="1"/>
        <end position="10"/>
    </location>
</feature>
<evidence type="ECO:0000256" key="1">
    <source>
        <dbReference type="ARBA" id="ARBA00043967"/>
    </source>
</evidence>
<dbReference type="EMBL" id="JAAFYZ010000123">
    <property type="protein sequence ID" value="MBS2551009.1"/>
    <property type="molecule type" value="Genomic_DNA"/>
</dbReference>
<dbReference type="InterPro" id="IPR037284">
    <property type="entry name" value="SUF_FeS_clus_asmbl_SufBD_sf"/>
</dbReference>
<evidence type="ECO:0000313" key="4">
    <source>
        <dbReference type="EMBL" id="MBS2551009.1"/>
    </source>
</evidence>
<comment type="similarity">
    <text evidence="1">Belongs to the iron-sulfur cluster assembly SufBD family.</text>
</comment>
<dbReference type="InterPro" id="IPR000825">
    <property type="entry name" value="SUF_FeS_clus_asmbl_SufBD_core"/>
</dbReference>
<dbReference type="InterPro" id="IPR011542">
    <property type="entry name" value="SUF_FeS_clus_asmbl_SufD"/>
</dbReference>
<comment type="caution">
    <text evidence="4">The sequence shown here is derived from an EMBL/GenBank/DDBJ whole genome shotgun (WGS) entry which is preliminary data.</text>
</comment>